<name>A0A4Q9MUZ2_9APHY</name>
<dbReference type="PANTHER" id="PTHR11750:SF26">
    <property type="entry name" value="PROTEIN N-TERMINAL AMIDASE"/>
    <property type="match status" value="1"/>
</dbReference>
<sequence length="329" mass="36380">MRIAVVQFAPQIGKVQENIDKAQKLCDRLRPDSVDLVCLPEMIFTGYVFPDATSISPYLEEPRVGPTSQFCAALAARLRCYVVAGYPERLQPEEVQAVLESDEHGGTKEDEKVGANAAALYGPNGDFVGDYRKTNLYETDMTWARPGTGFTTFHLPPPLNTVSLGICMDLNVRPPAMWDLARGPYEVADYCIAQKTNLLVLLNAWLDSKESPEEDTDWRTINYWALRLRPLWAKVVEADVKAEAEQADGSDGDSDSDPAPDDEATSSEGRKAGEELVVVVCNRCGEENGITFAGSSSLFSLRRGAGRPTLLHAMKRRQEGIEVWTYPRS</sequence>
<protein>
    <submittedName>
        <fullName evidence="3">Carbon-nitrogen hydrolase</fullName>
    </submittedName>
</protein>
<feature type="compositionally biased region" description="Acidic residues" evidence="1">
    <location>
        <begin position="245"/>
        <end position="265"/>
    </location>
</feature>
<dbReference type="GO" id="GO:0030163">
    <property type="term" value="P:protein catabolic process"/>
    <property type="evidence" value="ECO:0007669"/>
    <property type="project" value="TreeGrafter"/>
</dbReference>
<evidence type="ECO:0000313" key="3">
    <source>
        <dbReference type="EMBL" id="TBU31794.1"/>
    </source>
</evidence>
<evidence type="ECO:0000259" key="2">
    <source>
        <dbReference type="PROSITE" id="PS50263"/>
    </source>
</evidence>
<feature type="region of interest" description="Disordered" evidence="1">
    <location>
        <begin position="242"/>
        <end position="269"/>
    </location>
</feature>
<dbReference type="Gene3D" id="3.60.110.10">
    <property type="entry name" value="Carbon-nitrogen hydrolase"/>
    <property type="match status" value="1"/>
</dbReference>
<dbReference type="OrthoDB" id="201515at2759"/>
<dbReference type="Proteomes" id="UP000292957">
    <property type="component" value="Unassembled WGS sequence"/>
</dbReference>
<dbReference type="InterPro" id="IPR039703">
    <property type="entry name" value="Nta1"/>
</dbReference>
<reference evidence="3" key="1">
    <citation type="submission" date="2019-01" db="EMBL/GenBank/DDBJ databases">
        <title>Draft genome sequences of three monokaryotic isolates of the white-rot basidiomycete fungus Dichomitus squalens.</title>
        <authorList>
            <consortium name="DOE Joint Genome Institute"/>
            <person name="Lopez S.C."/>
            <person name="Andreopoulos B."/>
            <person name="Pangilinan J."/>
            <person name="Lipzen A."/>
            <person name="Riley R."/>
            <person name="Ahrendt S."/>
            <person name="Ng V."/>
            <person name="Barry K."/>
            <person name="Daum C."/>
            <person name="Grigoriev I.V."/>
            <person name="Hilden K.S."/>
            <person name="Makela M.R."/>
            <person name="de Vries R.P."/>
        </authorList>
    </citation>
    <scope>NUCLEOTIDE SEQUENCE [LARGE SCALE GENOMIC DNA]</scope>
    <source>
        <strain evidence="3">OM18370.1</strain>
    </source>
</reference>
<dbReference type="PROSITE" id="PS50263">
    <property type="entry name" value="CN_HYDROLASE"/>
    <property type="match status" value="1"/>
</dbReference>
<dbReference type="InterPro" id="IPR003010">
    <property type="entry name" value="C-N_Hydrolase"/>
</dbReference>
<organism evidence="3">
    <name type="scientific">Dichomitus squalens</name>
    <dbReference type="NCBI Taxonomy" id="114155"/>
    <lineage>
        <taxon>Eukaryota</taxon>
        <taxon>Fungi</taxon>
        <taxon>Dikarya</taxon>
        <taxon>Basidiomycota</taxon>
        <taxon>Agaricomycotina</taxon>
        <taxon>Agaricomycetes</taxon>
        <taxon>Polyporales</taxon>
        <taxon>Polyporaceae</taxon>
        <taxon>Dichomitus</taxon>
    </lineage>
</organism>
<dbReference type="InterPro" id="IPR036526">
    <property type="entry name" value="C-N_Hydrolase_sf"/>
</dbReference>
<accession>A0A4Q9MUZ2</accession>
<feature type="domain" description="CN hydrolase" evidence="2">
    <location>
        <begin position="1"/>
        <end position="328"/>
    </location>
</feature>
<dbReference type="PANTHER" id="PTHR11750">
    <property type="entry name" value="PROTEIN N-TERMINAL AMIDASE"/>
    <property type="match status" value="1"/>
</dbReference>
<dbReference type="SUPFAM" id="SSF56317">
    <property type="entry name" value="Carbon-nitrogen hydrolase"/>
    <property type="match status" value="1"/>
</dbReference>
<gene>
    <name evidence="3" type="ORF">BD311DRAFT_75515</name>
</gene>
<keyword evidence="3" id="KW-0378">Hydrolase</keyword>
<evidence type="ECO:0000256" key="1">
    <source>
        <dbReference type="SAM" id="MobiDB-lite"/>
    </source>
</evidence>
<dbReference type="GO" id="GO:0070773">
    <property type="term" value="F:protein-N-terminal glutamine amidohydrolase activity"/>
    <property type="evidence" value="ECO:0007669"/>
    <property type="project" value="InterPro"/>
</dbReference>
<dbReference type="EMBL" id="ML143397">
    <property type="protein sequence ID" value="TBU31794.1"/>
    <property type="molecule type" value="Genomic_DNA"/>
</dbReference>
<dbReference type="AlphaFoldDB" id="A0A4Q9MUZ2"/>
<proteinExistence type="predicted"/>
<dbReference type="Pfam" id="PF00795">
    <property type="entry name" value="CN_hydrolase"/>
    <property type="match status" value="1"/>
</dbReference>
<dbReference type="GO" id="GO:0008418">
    <property type="term" value="F:protein-N-terminal asparagine amidohydrolase activity"/>
    <property type="evidence" value="ECO:0007669"/>
    <property type="project" value="InterPro"/>
</dbReference>